<evidence type="ECO:0000313" key="3">
    <source>
        <dbReference type="Proteomes" id="UP000233491"/>
    </source>
</evidence>
<dbReference type="SUPFAM" id="SSF53067">
    <property type="entry name" value="Actin-like ATPase domain"/>
    <property type="match status" value="1"/>
</dbReference>
<dbReference type="GO" id="GO:0016301">
    <property type="term" value="F:kinase activity"/>
    <property type="evidence" value="ECO:0007669"/>
    <property type="project" value="UniProtKB-KW"/>
</dbReference>
<organism evidence="2 3">
    <name type="scientific">Pleomorphomonas diazotrophica</name>
    <dbReference type="NCBI Taxonomy" id="1166257"/>
    <lineage>
        <taxon>Bacteria</taxon>
        <taxon>Pseudomonadati</taxon>
        <taxon>Pseudomonadota</taxon>
        <taxon>Alphaproteobacteria</taxon>
        <taxon>Hyphomicrobiales</taxon>
        <taxon>Pleomorphomonadaceae</taxon>
        <taxon>Pleomorphomonas</taxon>
    </lineage>
</organism>
<dbReference type="CDD" id="cd24073">
    <property type="entry name" value="ASKHA_ATPase_ROK_CYANR"/>
    <property type="match status" value="1"/>
</dbReference>
<dbReference type="Pfam" id="PF00480">
    <property type="entry name" value="ROK"/>
    <property type="match status" value="1"/>
</dbReference>
<sequence>MPSLKGNQSTSRTLNRLLLLNHLRRHGPTARSDIAAATGLSPAAISYVSSELLEQQVITERDAVADGGRRRMTRLDLNYAGHVSLGVKLMEHSLRATLTDLGTNVVDTLTAEVDARSPDAVARATADALEQLLGRSGQDKRRLIGIGLAMPGQHDAERGICLRCDRFGWKDVPIAALIAELAGAPVWVDNDVNAFALAEHLFGAGRQASSLAVFSFGRGIGAAMIVDGQLLRGRYGGAGEIGHLAVVEDGPRCECGRLGCLEAVTSLPAILNAYRIIRPSSRSIDPAGLAVLAGEGDPVAREILDTAGRRLGAAAATFASLFDPETMVIGGEGVLFGPALLDPLVATLKDKNFQRNTEIFVEFWNDDAWARGAAALAIDSFFSLPS</sequence>
<proteinExistence type="inferred from homology"/>
<name>A0A1I4SA81_9HYPH</name>
<dbReference type="Gene3D" id="3.30.420.40">
    <property type="match status" value="2"/>
</dbReference>
<dbReference type="InterPro" id="IPR036388">
    <property type="entry name" value="WH-like_DNA-bd_sf"/>
</dbReference>
<dbReference type="AlphaFoldDB" id="A0A1I4SA81"/>
<gene>
    <name evidence="2" type="ORF">CXZ10_11815</name>
</gene>
<dbReference type="InterPro" id="IPR000600">
    <property type="entry name" value="ROK"/>
</dbReference>
<dbReference type="PANTHER" id="PTHR18964:SF149">
    <property type="entry name" value="BIFUNCTIONAL UDP-N-ACETYLGLUCOSAMINE 2-EPIMERASE_N-ACETYLMANNOSAMINE KINASE"/>
    <property type="match status" value="1"/>
</dbReference>
<dbReference type="RefSeq" id="WP_101289510.1">
    <property type="nucleotide sequence ID" value="NZ_FOUQ01000003.1"/>
</dbReference>
<evidence type="ECO:0000256" key="1">
    <source>
        <dbReference type="ARBA" id="ARBA00006479"/>
    </source>
</evidence>
<dbReference type="Gene3D" id="1.10.10.10">
    <property type="entry name" value="Winged helix-like DNA-binding domain superfamily/Winged helix DNA-binding domain"/>
    <property type="match status" value="1"/>
</dbReference>
<dbReference type="InterPro" id="IPR043129">
    <property type="entry name" value="ATPase_NBD"/>
</dbReference>
<dbReference type="SUPFAM" id="SSF46785">
    <property type="entry name" value="Winged helix' DNA-binding domain"/>
    <property type="match status" value="1"/>
</dbReference>
<accession>A0A1I4SA81</accession>
<reference evidence="2 3" key="1">
    <citation type="submission" date="2017-12" db="EMBL/GenBank/DDBJ databases">
        <title>Anaerobic carbon monoxide metabolism by Pleomorphomonas carboxyditropha sp. nov., a new mesophilic hydrogenogenic carboxidotroph.</title>
        <authorList>
            <person name="Esquivel-Elizondo S."/>
            <person name="Krajmalnik-Brown R."/>
        </authorList>
    </citation>
    <scope>NUCLEOTIDE SEQUENCE [LARGE SCALE GENOMIC DNA]</scope>
    <source>
        <strain evidence="2 3">R5-392</strain>
    </source>
</reference>
<keyword evidence="2" id="KW-0418">Kinase</keyword>
<dbReference type="InterPro" id="IPR036390">
    <property type="entry name" value="WH_DNA-bd_sf"/>
</dbReference>
<dbReference type="EMBL" id="PJNW01000009">
    <property type="protein sequence ID" value="PKR88805.1"/>
    <property type="molecule type" value="Genomic_DNA"/>
</dbReference>
<keyword evidence="2" id="KW-0808">Transferase</keyword>
<dbReference type="OrthoDB" id="9810372at2"/>
<keyword evidence="3" id="KW-1185">Reference proteome</keyword>
<dbReference type="Proteomes" id="UP000233491">
    <property type="component" value="Unassembled WGS sequence"/>
</dbReference>
<dbReference type="PANTHER" id="PTHR18964">
    <property type="entry name" value="ROK (REPRESSOR, ORF, KINASE) FAMILY"/>
    <property type="match status" value="1"/>
</dbReference>
<evidence type="ECO:0000313" key="2">
    <source>
        <dbReference type="EMBL" id="PKR88805.1"/>
    </source>
</evidence>
<comment type="similarity">
    <text evidence="1">Belongs to the ROK (NagC/XylR) family.</text>
</comment>
<protein>
    <submittedName>
        <fullName evidence="2">Sugar kinase</fullName>
    </submittedName>
</protein>
<comment type="caution">
    <text evidence="2">The sequence shown here is derived from an EMBL/GenBank/DDBJ whole genome shotgun (WGS) entry which is preliminary data.</text>
</comment>